<keyword evidence="2" id="KW-0479">Metal-binding</keyword>
<keyword evidence="9" id="KW-1185">Reference proteome</keyword>
<evidence type="ECO:0000256" key="5">
    <source>
        <dbReference type="SAM" id="SignalP"/>
    </source>
</evidence>
<dbReference type="PANTHER" id="PTHR11709:SF394">
    <property type="entry name" value="FI03373P-RELATED"/>
    <property type="match status" value="1"/>
</dbReference>
<name>A0A7J8LR56_9ROSI</name>
<evidence type="ECO:0000313" key="8">
    <source>
        <dbReference type="EMBL" id="MBA0554792.1"/>
    </source>
</evidence>
<dbReference type="InterPro" id="IPR001117">
    <property type="entry name" value="Cu-oxidase_2nd"/>
</dbReference>
<evidence type="ECO:0000259" key="6">
    <source>
        <dbReference type="Pfam" id="PF00394"/>
    </source>
</evidence>
<dbReference type="EMBL" id="JABEZX010000004">
    <property type="protein sequence ID" value="MBA0554792.1"/>
    <property type="molecule type" value="Genomic_DNA"/>
</dbReference>
<feature type="domain" description="Plastocyanin-like" evidence="7">
    <location>
        <begin position="37"/>
        <end position="150"/>
    </location>
</feature>
<evidence type="ECO:0000259" key="7">
    <source>
        <dbReference type="Pfam" id="PF07732"/>
    </source>
</evidence>
<comment type="similarity">
    <text evidence="1">Belongs to the multicopper oxidase family.</text>
</comment>
<evidence type="ECO:0000256" key="3">
    <source>
        <dbReference type="ARBA" id="ARBA00023002"/>
    </source>
</evidence>
<feature type="non-terminal residue" evidence="8">
    <location>
        <position position="1"/>
    </location>
</feature>
<dbReference type="FunFam" id="2.60.40.420:FF:000059">
    <property type="entry name" value="L-ascorbate oxidase"/>
    <property type="match status" value="1"/>
</dbReference>
<feature type="signal peptide" evidence="5">
    <location>
        <begin position="1"/>
        <end position="27"/>
    </location>
</feature>
<dbReference type="Proteomes" id="UP000593572">
    <property type="component" value="Unassembled WGS sequence"/>
</dbReference>
<gene>
    <name evidence="8" type="ORF">Golob_013874</name>
</gene>
<evidence type="ECO:0000256" key="4">
    <source>
        <dbReference type="ARBA" id="ARBA00023008"/>
    </source>
</evidence>
<dbReference type="GO" id="GO:0009506">
    <property type="term" value="C:plasmodesma"/>
    <property type="evidence" value="ECO:0007669"/>
    <property type="project" value="TreeGrafter"/>
</dbReference>
<dbReference type="Pfam" id="PF00394">
    <property type="entry name" value="Cu-oxidase"/>
    <property type="match status" value="1"/>
</dbReference>
<keyword evidence="4" id="KW-0186">Copper</keyword>
<evidence type="ECO:0000313" key="9">
    <source>
        <dbReference type="Proteomes" id="UP000593572"/>
    </source>
</evidence>
<keyword evidence="3" id="KW-0560">Oxidoreductase</keyword>
<dbReference type="GO" id="GO:0005507">
    <property type="term" value="F:copper ion binding"/>
    <property type="evidence" value="ECO:0007669"/>
    <property type="project" value="InterPro"/>
</dbReference>
<dbReference type="Gene3D" id="2.60.40.420">
    <property type="entry name" value="Cupredoxins - blue copper proteins"/>
    <property type="match status" value="2"/>
</dbReference>
<dbReference type="CDD" id="cd13845">
    <property type="entry name" value="CuRO_1_AAO"/>
    <property type="match status" value="1"/>
</dbReference>
<feature type="domain" description="Plastocyanin-like" evidence="6">
    <location>
        <begin position="241"/>
        <end position="311"/>
    </location>
</feature>
<protein>
    <recommendedName>
        <fullName evidence="10">Plastocyanin-like domain-containing protein</fullName>
    </recommendedName>
</protein>
<keyword evidence="5" id="KW-0732">Signal</keyword>
<evidence type="ECO:0008006" key="10">
    <source>
        <dbReference type="Google" id="ProtNLM"/>
    </source>
</evidence>
<dbReference type="Pfam" id="PF07732">
    <property type="entry name" value="Cu-oxidase_3"/>
    <property type="match status" value="1"/>
</dbReference>
<dbReference type="PANTHER" id="PTHR11709">
    <property type="entry name" value="MULTI-COPPER OXIDASE"/>
    <property type="match status" value="1"/>
</dbReference>
<comment type="caution">
    <text evidence="8">The sequence shown here is derived from an EMBL/GenBank/DDBJ whole genome shotgun (WGS) entry which is preliminary data.</text>
</comment>
<dbReference type="InterPro" id="IPR045087">
    <property type="entry name" value="Cu-oxidase_fam"/>
</dbReference>
<organism evidence="8 9">
    <name type="scientific">Gossypium lobatum</name>
    <dbReference type="NCBI Taxonomy" id="34289"/>
    <lineage>
        <taxon>Eukaryota</taxon>
        <taxon>Viridiplantae</taxon>
        <taxon>Streptophyta</taxon>
        <taxon>Embryophyta</taxon>
        <taxon>Tracheophyta</taxon>
        <taxon>Spermatophyta</taxon>
        <taxon>Magnoliopsida</taxon>
        <taxon>eudicotyledons</taxon>
        <taxon>Gunneridae</taxon>
        <taxon>Pentapetalae</taxon>
        <taxon>rosids</taxon>
        <taxon>malvids</taxon>
        <taxon>Malvales</taxon>
        <taxon>Malvaceae</taxon>
        <taxon>Malvoideae</taxon>
        <taxon>Gossypium</taxon>
    </lineage>
</organism>
<dbReference type="InterPro" id="IPR008972">
    <property type="entry name" value="Cupredoxin"/>
</dbReference>
<dbReference type="SUPFAM" id="SSF49503">
    <property type="entry name" value="Cupredoxins"/>
    <property type="match status" value="2"/>
</dbReference>
<evidence type="ECO:0000256" key="2">
    <source>
        <dbReference type="ARBA" id="ARBA00022723"/>
    </source>
</evidence>
<sequence length="349" mass="39256">MDCKSWGSRDIVFLCIIVLSLIHVSLGARVRHFKWEVEYMYGAPDCQEHVVMGINGQFPGPTIRAKAGDTIVVDLTNKLHTEGVVIHWHGIRQLGTPWADGTASISQCAINPGETFQYRFKVDRPGTYFYHGHYGMQRSAGLYGSLIVDMADGEKEPFHYDAEFNLLLSDWWHKSVHEQEVGLSSNPFRWIGEPQAGTAITDKTIKNGKTKNRKDGDVMMTHDDESHIAICNRKKNVAMIMIYMVSLLINGRGQYNCSLAAKFSNSSISQCKFEGNEKCAPQVLKVRPNKTYRLRIASTTALASLNLAIEKLALVFMVSNFLEKSGAGIVWLHDVFGQWESDLQHLLFL</sequence>
<proteinExistence type="inferred from homology"/>
<dbReference type="GO" id="GO:0016491">
    <property type="term" value="F:oxidoreductase activity"/>
    <property type="evidence" value="ECO:0007669"/>
    <property type="project" value="UniProtKB-KW"/>
</dbReference>
<feature type="chain" id="PRO_5029803463" description="Plastocyanin-like domain-containing protein" evidence="5">
    <location>
        <begin position="28"/>
        <end position="349"/>
    </location>
</feature>
<dbReference type="InterPro" id="IPR011707">
    <property type="entry name" value="Cu-oxidase-like_N"/>
</dbReference>
<accession>A0A7J8LR56</accession>
<dbReference type="AlphaFoldDB" id="A0A7J8LR56"/>
<reference evidence="8 9" key="1">
    <citation type="journal article" date="2019" name="Genome Biol. Evol.">
        <title>Insights into the evolution of the New World diploid cottons (Gossypium, subgenus Houzingenia) based on genome sequencing.</title>
        <authorList>
            <person name="Grover C.E."/>
            <person name="Arick M.A. 2nd"/>
            <person name="Thrash A."/>
            <person name="Conover J.L."/>
            <person name="Sanders W.S."/>
            <person name="Peterson D.G."/>
            <person name="Frelichowski J.E."/>
            <person name="Scheffler J.A."/>
            <person name="Scheffler B.E."/>
            <person name="Wendel J.F."/>
        </authorList>
    </citation>
    <scope>NUCLEOTIDE SEQUENCE [LARGE SCALE GENOMIC DNA]</scope>
    <source>
        <strain evidence="8">157</strain>
        <tissue evidence="8">Leaf</tissue>
    </source>
</reference>
<dbReference type="InterPro" id="IPR034259">
    <property type="entry name" value="CuRO_1_AAO"/>
</dbReference>
<evidence type="ECO:0000256" key="1">
    <source>
        <dbReference type="ARBA" id="ARBA00010609"/>
    </source>
</evidence>